<proteinExistence type="predicted"/>
<name>A0AAQ3RC45_9PEZI</name>
<feature type="compositionally biased region" description="Polar residues" evidence="3">
    <location>
        <begin position="90"/>
        <end position="113"/>
    </location>
</feature>
<dbReference type="SMART" id="SM00066">
    <property type="entry name" value="GAL4"/>
    <property type="match status" value="1"/>
</dbReference>
<accession>A0AAQ3RC45</accession>
<dbReference type="GO" id="GO:0045944">
    <property type="term" value="P:positive regulation of transcription by RNA polymerase II"/>
    <property type="evidence" value="ECO:0007669"/>
    <property type="project" value="TreeGrafter"/>
</dbReference>
<dbReference type="GO" id="GO:0000981">
    <property type="term" value="F:DNA-binding transcription factor activity, RNA polymerase II-specific"/>
    <property type="evidence" value="ECO:0007669"/>
    <property type="project" value="InterPro"/>
</dbReference>
<evidence type="ECO:0000256" key="1">
    <source>
        <dbReference type="ARBA" id="ARBA00004123"/>
    </source>
</evidence>
<dbReference type="InterPro" id="IPR001138">
    <property type="entry name" value="Zn2Cys6_DnaBD"/>
</dbReference>
<dbReference type="GO" id="GO:0008270">
    <property type="term" value="F:zinc ion binding"/>
    <property type="evidence" value="ECO:0007669"/>
    <property type="project" value="InterPro"/>
</dbReference>
<dbReference type="InterPro" id="IPR036465">
    <property type="entry name" value="vWFA_dom_sf"/>
</dbReference>
<feature type="compositionally biased region" description="Polar residues" evidence="3">
    <location>
        <begin position="70"/>
        <end position="81"/>
    </location>
</feature>
<dbReference type="Proteomes" id="UP001303373">
    <property type="component" value="Chromosome 13"/>
</dbReference>
<dbReference type="Gene3D" id="4.10.240.10">
    <property type="entry name" value="Zn(2)-C6 fungal-type DNA-binding domain"/>
    <property type="match status" value="1"/>
</dbReference>
<gene>
    <name evidence="6" type="ORF">R9X50_00730200</name>
</gene>
<dbReference type="GO" id="GO:0000976">
    <property type="term" value="F:transcription cis-regulatory region binding"/>
    <property type="evidence" value="ECO:0007669"/>
    <property type="project" value="TreeGrafter"/>
</dbReference>
<dbReference type="SUPFAM" id="SSF53300">
    <property type="entry name" value="vWA-like"/>
    <property type="match status" value="1"/>
</dbReference>
<dbReference type="PROSITE" id="PS00463">
    <property type="entry name" value="ZN2_CY6_FUNGAL_1"/>
    <property type="match status" value="1"/>
</dbReference>
<reference evidence="6 7" key="1">
    <citation type="submission" date="2023-11" db="EMBL/GenBank/DDBJ databases">
        <title>An acidophilic fungus is an integral part of prey digestion in a carnivorous sundew plant.</title>
        <authorList>
            <person name="Tsai I.J."/>
        </authorList>
    </citation>
    <scope>NUCLEOTIDE SEQUENCE [LARGE SCALE GENOMIC DNA]</scope>
    <source>
        <strain evidence="6">169a</strain>
    </source>
</reference>
<dbReference type="SUPFAM" id="SSF57701">
    <property type="entry name" value="Zn2/Cys6 DNA-binding domain"/>
    <property type="match status" value="1"/>
</dbReference>
<evidence type="ECO:0000256" key="2">
    <source>
        <dbReference type="ARBA" id="ARBA00023242"/>
    </source>
</evidence>
<comment type="subcellular location">
    <subcellularLocation>
        <location evidence="1">Nucleus</location>
    </subcellularLocation>
</comment>
<dbReference type="Pfam" id="PF00172">
    <property type="entry name" value="Zn_clus"/>
    <property type="match status" value="1"/>
</dbReference>
<feature type="region of interest" description="Disordered" evidence="3">
    <location>
        <begin position="1032"/>
        <end position="1060"/>
    </location>
</feature>
<dbReference type="PROSITE" id="PS50048">
    <property type="entry name" value="ZN2_CY6_FUNGAL_2"/>
    <property type="match status" value="1"/>
</dbReference>
<feature type="compositionally biased region" description="Polar residues" evidence="3">
    <location>
        <begin position="1485"/>
        <end position="1505"/>
    </location>
</feature>
<dbReference type="CDD" id="cd12148">
    <property type="entry name" value="fungal_TF_MHR"/>
    <property type="match status" value="1"/>
</dbReference>
<dbReference type="InterPro" id="IPR021858">
    <property type="entry name" value="Fun_TF"/>
</dbReference>
<feature type="compositionally biased region" description="Polar residues" evidence="3">
    <location>
        <begin position="1543"/>
        <end position="1563"/>
    </location>
</feature>
<feature type="region of interest" description="Disordered" evidence="3">
    <location>
        <begin position="840"/>
        <end position="914"/>
    </location>
</feature>
<feature type="region of interest" description="Disordered" evidence="3">
    <location>
        <begin position="1485"/>
        <end position="1513"/>
    </location>
</feature>
<protein>
    <recommendedName>
        <fullName evidence="8">Zn(2)-C6 fungal-type domain-containing protein</fullName>
    </recommendedName>
</protein>
<dbReference type="PANTHER" id="PTHR37534">
    <property type="entry name" value="TRANSCRIPTIONAL ACTIVATOR PROTEIN UGA3"/>
    <property type="match status" value="1"/>
</dbReference>
<evidence type="ECO:0008006" key="8">
    <source>
        <dbReference type="Google" id="ProtNLM"/>
    </source>
</evidence>
<keyword evidence="2" id="KW-0539">Nucleus</keyword>
<dbReference type="Gene3D" id="3.40.50.410">
    <property type="entry name" value="von Willebrand factor, type A domain"/>
    <property type="match status" value="1"/>
</dbReference>
<dbReference type="GO" id="GO:0005634">
    <property type="term" value="C:nucleus"/>
    <property type="evidence" value="ECO:0007669"/>
    <property type="project" value="UniProtKB-SubCell"/>
</dbReference>
<feature type="region of interest" description="Disordered" evidence="3">
    <location>
        <begin position="68"/>
        <end position="141"/>
    </location>
</feature>
<dbReference type="Pfam" id="PF11951">
    <property type="entry name" value="Fungal_trans_2"/>
    <property type="match status" value="1"/>
</dbReference>
<keyword evidence="7" id="KW-1185">Reference proteome</keyword>
<evidence type="ECO:0000313" key="7">
    <source>
        <dbReference type="Proteomes" id="UP001303373"/>
    </source>
</evidence>
<organism evidence="6 7">
    <name type="scientific">Acrodontium crateriforme</name>
    <dbReference type="NCBI Taxonomy" id="150365"/>
    <lineage>
        <taxon>Eukaryota</taxon>
        <taxon>Fungi</taxon>
        <taxon>Dikarya</taxon>
        <taxon>Ascomycota</taxon>
        <taxon>Pezizomycotina</taxon>
        <taxon>Dothideomycetes</taxon>
        <taxon>Dothideomycetidae</taxon>
        <taxon>Mycosphaerellales</taxon>
        <taxon>Teratosphaeriaceae</taxon>
        <taxon>Acrodontium</taxon>
    </lineage>
</organism>
<feature type="domain" description="Zn(2)-C6 fungal-type" evidence="4">
    <location>
        <begin position="917"/>
        <end position="947"/>
    </location>
</feature>
<dbReference type="PANTHER" id="PTHR37534:SF40">
    <property type="entry name" value="ZN(2)-C6 FUNGAL-TYPE DOMAIN-CONTAINING PROTEIN"/>
    <property type="match status" value="1"/>
</dbReference>
<dbReference type="CDD" id="cd00198">
    <property type="entry name" value="vWFA"/>
    <property type="match status" value="1"/>
</dbReference>
<evidence type="ECO:0000256" key="3">
    <source>
        <dbReference type="SAM" id="MobiDB-lite"/>
    </source>
</evidence>
<feature type="region of interest" description="Disordered" evidence="3">
    <location>
        <begin position="1543"/>
        <end position="1578"/>
    </location>
</feature>
<sequence length="1646" mass="185471">MTLQQWAIPQLSKLLPGLDNESLEQIVSYTQTLPSNEEIAGHLQNLLGDSPDAAEFISSFITRRSAPADSVSSHANGSAKQSYPVDSKQGHSNNIPSSTQYGSDSKGTTSNGQSSVPPLYAPPSYAPPSQSSTRALRRPHTNKVIEAARIRARDEQDMQQALQDIQYKYQIYNAEIEPEHETEYYCACPIHMYNQRKYNRLGVQDMWSKAVMYPGEKAYNDCYQMSGALFSSNPYRYRVISPYGRFNTSSYYYMQVPRADCHAQSIHETIALNNQLNKQAQAEVAAMEPKVNIWNDDELEHQMSALSIAATADKKRSLENGSQETTKKTSKLSSFRASLGIKSSEERAAGKVIKQIEKGRALRDEIIAEENGRWPDQEWRQIVAAYQEKVGMTYKIAELRMRSPLEYLHLLRAGYFEPIPVAWAGAASNPLKFTIEAAGGWRGITPSWRGYEDTAEERLYWVLNHREGSVGMRMKPDFISEMNMARARMASAVEPPPEYFSPNDTCHLQHTSAGYSKQVMPAPFKAYDRPEQATDDTMILLDVSGSMDFDPVRPNYDQYLITGYSRSTQPKNKDVAKAIIRRFTDAMTNHDHMFTGYDLVTFSTTAHHIGTINHENLNRMWNSVRIGGGTRVMTGWQKVKELHFQKHCVSAVHHPIYGWQAGPETPMLRLLLLLDGEATDMDEFELDLLGLSWAHVTIFLIGVDGCPHHHRHANELQRISDVNHHVSFVDAQGNTPERFVTHELLKRHLGYEMSMTEFAEIEELPASHLQISLGSAFPSATSATFDRDLGYSLHTPIHSTAPATLSNHGERYRFTPRPLSRLQPTLATIADQTAHLQPGFDTTYASLDGRTPATPALNGDNYGQKRGTPPSRGAYKPSKKVKRIGPRSDVKPDATVNGEGDKDGDGSASKPKRVRTGCLTCRERHLKCDEAMPHCNNCKKSNRQCKRGVRLNFIDTLVERPPTIVTLYGRPGWKVEFRDESREIASEYQGGMEKYKPLLQDRPSQLVPDPNMAYEFASAPPQAAAQPALPSIQGTLPETFPDQSHHPDMGNPFEPKPSRNSSVFVTPAANSEEAYNGSIRGSIAGQSSVSSFNGVSTDMVTPEDEKKDFLDNAEDTLFMQVFVEEVGLWMDSMDPQKHFSRLLPFHSLSEPMLLNAFLACGARHLALVNSAYTEDKALHYYDTATRYLLKNLQNPNRDTVICATTAVILNVYEIMSERALQRMNHIAGARALIKECNWNARAQGIGAACFWLNVGLEVLSCLHFNWQVAWDPDDWGVDMDFSREIHNGREEVWTHRMLYVCAKVCNFRATIPRFKETDVREQQTRLEKRYAEWNRLKAMCDAWNDGIPRTMHPMAYIYPYQTSSKSAFPEVWLVKRSTIVARLFFHTAQLLMSQINPYFSIETPEMADLQRRHSQMICGIAAHVKDRGVASVAIRSLAHAAEPLTDRREQEEVIQIFERINKETGWRIGFVYKELKERWGWQEEPSPQQFAQTHTAVRQQHNDSAVQAVQQQQQHAQQQQMLQEQAQQAQHQQHNLQLQQSFTSPTQQQNMQSMAPVTSNVQAPTVPAPPMSHKRPPTGIPNPMYAKADFNLPQHPYQNFYVAPNHNAFTASQQGGLMGNQLGGQPGGNENGSTGGSAGGHMFYNF</sequence>
<dbReference type="EMBL" id="CP138592">
    <property type="protein sequence ID" value="WPH04411.1"/>
    <property type="molecule type" value="Genomic_DNA"/>
</dbReference>
<evidence type="ECO:0000259" key="4">
    <source>
        <dbReference type="PROSITE" id="PS50048"/>
    </source>
</evidence>
<feature type="domain" description="VWFA" evidence="5">
    <location>
        <begin position="536"/>
        <end position="744"/>
    </location>
</feature>
<evidence type="ECO:0000259" key="5">
    <source>
        <dbReference type="PROSITE" id="PS50234"/>
    </source>
</evidence>
<dbReference type="CDD" id="cd00067">
    <property type="entry name" value="GAL4"/>
    <property type="match status" value="1"/>
</dbReference>
<dbReference type="PROSITE" id="PS50234">
    <property type="entry name" value="VWFA"/>
    <property type="match status" value="1"/>
</dbReference>
<dbReference type="InterPro" id="IPR002035">
    <property type="entry name" value="VWF_A"/>
</dbReference>
<dbReference type="InterPro" id="IPR036864">
    <property type="entry name" value="Zn2-C6_fun-type_DNA-bd_sf"/>
</dbReference>
<evidence type="ECO:0000313" key="6">
    <source>
        <dbReference type="EMBL" id="WPH04411.1"/>
    </source>
</evidence>